<dbReference type="Gene3D" id="3.40.50.10110">
    <property type="entry name" value="DNA polymerase III subunit chi"/>
    <property type="match status" value="1"/>
</dbReference>
<dbReference type="PANTHER" id="PTHR38767:SF1">
    <property type="entry name" value="DNA POLYMERASE III SUBUNIT CHI"/>
    <property type="match status" value="1"/>
</dbReference>
<dbReference type="PANTHER" id="PTHR38767">
    <property type="entry name" value="DNA POLYMERASE III SUBUNIT CHI"/>
    <property type="match status" value="1"/>
</dbReference>
<dbReference type="RefSeq" id="WP_091332840.1">
    <property type="nucleotide sequence ID" value="NZ_FNOW01000012.1"/>
</dbReference>
<dbReference type="InterPro" id="IPR007459">
    <property type="entry name" value="DNA_pol3_chi"/>
</dbReference>
<dbReference type="GO" id="GO:0006260">
    <property type="term" value="P:DNA replication"/>
    <property type="evidence" value="ECO:0007669"/>
    <property type="project" value="InterPro"/>
</dbReference>
<evidence type="ECO:0000313" key="1">
    <source>
        <dbReference type="EMBL" id="SDX75561.1"/>
    </source>
</evidence>
<organism evidence="1 2">
    <name type="scientific">Allochromatium warmingii</name>
    <name type="common">Chromatium warmingii</name>
    <dbReference type="NCBI Taxonomy" id="61595"/>
    <lineage>
        <taxon>Bacteria</taxon>
        <taxon>Pseudomonadati</taxon>
        <taxon>Pseudomonadota</taxon>
        <taxon>Gammaproteobacteria</taxon>
        <taxon>Chromatiales</taxon>
        <taxon>Chromatiaceae</taxon>
        <taxon>Allochromatium</taxon>
    </lineage>
</organism>
<gene>
    <name evidence="1" type="ORF">SAMN05421644_11214</name>
</gene>
<dbReference type="AlphaFoldDB" id="A0A1H3EA50"/>
<dbReference type="STRING" id="61595.SAMN05421644_11214"/>
<protein>
    <submittedName>
        <fullName evidence="1">DNA polymerase III, chi subunit</fullName>
    </submittedName>
</protein>
<dbReference type="GO" id="GO:0032298">
    <property type="term" value="P:positive regulation of DNA-templated DNA replication initiation"/>
    <property type="evidence" value="ECO:0007669"/>
    <property type="project" value="TreeGrafter"/>
</dbReference>
<dbReference type="InterPro" id="IPR036768">
    <property type="entry name" value="PolIII_chi_sf"/>
</dbReference>
<dbReference type="Proteomes" id="UP000198672">
    <property type="component" value="Unassembled WGS sequence"/>
</dbReference>
<evidence type="ECO:0000313" key="2">
    <source>
        <dbReference type="Proteomes" id="UP000198672"/>
    </source>
</evidence>
<dbReference type="EMBL" id="FNOW01000012">
    <property type="protein sequence ID" value="SDX75561.1"/>
    <property type="molecule type" value="Genomic_DNA"/>
</dbReference>
<accession>A0A1H3EA50</accession>
<keyword evidence="2" id="KW-1185">Reference proteome</keyword>
<dbReference type="Pfam" id="PF04364">
    <property type="entry name" value="DNA_pol3_chi"/>
    <property type="match status" value="1"/>
</dbReference>
<dbReference type="GO" id="GO:0003887">
    <property type="term" value="F:DNA-directed DNA polymerase activity"/>
    <property type="evidence" value="ECO:0007669"/>
    <property type="project" value="InterPro"/>
</dbReference>
<dbReference type="OrthoDB" id="5297568at2"/>
<proteinExistence type="predicted"/>
<reference evidence="2" key="1">
    <citation type="submission" date="2016-10" db="EMBL/GenBank/DDBJ databases">
        <authorList>
            <person name="Varghese N."/>
            <person name="Submissions S."/>
        </authorList>
    </citation>
    <scope>NUCLEOTIDE SEQUENCE [LARGE SCALE GENOMIC DNA]</scope>
    <source>
        <strain evidence="2">DSM 173</strain>
    </source>
</reference>
<name>A0A1H3EA50_ALLWA</name>
<dbReference type="GO" id="GO:0003677">
    <property type="term" value="F:DNA binding"/>
    <property type="evidence" value="ECO:0007669"/>
    <property type="project" value="InterPro"/>
</dbReference>
<sequence>MTRLDFYSLESDSRGDRFLLVCRLVERICAQSLRALILCPDPEEARHCDRLLWTFKQESFLPHGLIGQVDAQLTPILISADAESTHHCSVLVNLGRELPPGIDRFERLCDLVDNNPAILQAGRERFRAYRAQGYTPEHHTVRL</sequence>
<dbReference type="SUPFAM" id="SSF102400">
    <property type="entry name" value="DNA polymerase III chi subunit"/>
    <property type="match status" value="1"/>
</dbReference>